<sequence length="191" mass="21919">MALPWYIPLCMHTPPGKHHFPPLDKPLRIQIEGPLVAIQRLLPDISWRLDLPDQTFPQPAGPELARLAYQKIYGRDVCLEVSGDLLLRDEVIDYYGVTFDHLVPADDPNPEVLQINIIEIGDDHGIYANQWLLFAVDPEEFIGKKVLAVPRCCQKRKGTQDRWRVNASVDQRVNGYEQLKGPEDIERYLKT</sequence>
<reference evidence="2" key="1">
    <citation type="submission" date="2005-09" db="EMBL/GenBank/DDBJ databases">
        <title>Annotation of the Aspergillus terreus NIH2624 genome.</title>
        <authorList>
            <person name="Birren B.W."/>
            <person name="Lander E.S."/>
            <person name="Galagan J.E."/>
            <person name="Nusbaum C."/>
            <person name="Devon K."/>
            <person name="Henn M."/>
            <person name="Ma L.-J."/>
            <person name="Jaffe D.B."/>
            <person name="Butler J."/>
            <person name="Alvarez P."/>
            <person name="Gnerre S."/>
            <person name="Grabherr M."/>
            <person name="Kleber M."/>
            <person name="Mauceli E.W."/>
            <person name="Brockman W."/>
            <person name="Rounsley S."/>
            <person name="Young S.K."/>
            <person name="LaButti K."/>
            <person name="Pushparaj V."/>
            <person name="DeCaprio D."/>
            <person name="Crawford M."/>
            <person name="Koehrsen M."/>
            <person name="Engels R."/>
            <person name="Montgomery P."/>
            <person name="Pearson M."/>
            <person name="Howarth C."/>
            <person name="Larson L."/>
            <person name="Luoma S."/>
            <person name="White J."/>
            <person name="Alvarado L."/>
            <person name="Kodira C.D."/>
            <person name="Zeng Q."/>
            <person name="Oleary S."/>
            <person name="Yandava C."/>
            <person name="Denning D.W."/>
            <person name="Nierman W.C."/>
            <person name="Milne T."/>
            <person name="Madden K."/>
        </authorList>
    </citation>
    <scope>NUCLEOTIDE SEQUENCE [LARGE SCALE GENOMIC DNA]</scope>
    <source>
        <strain evidence="2">NIH 2624 / FGSC A1156</strain>
    </source>
</reference>
<proteinExistence type="predicted"/>
<organism evidence="1 2">
    <name type="scientific">Aspergillus terreus (strain NIH 2624 / FGSC A1156)</name>
    <dbReference type="NCBI Taxonomy" id="341663"/>
    <lineage>
        <taxon>Eukaryota</taxon>
        <taxon>Fungi</taxon>
        <taxon>Dikarya</taxon>
        <taxon>Ascomycota</taxon>
        <taxon>Pezizomycotina</taxon>
        <taxon>Eurotiomycetes</taxon>
        <taxon>Eurotiomycetidae</taxon>
        <taxon>Eurotiales</taxon>
        <taxon>Aspergillaceae</taxon>
        <taxon>Aspergillus</taxon>
        <taxon>Aspergillus subgen. Circumdati</taxon>
    </lineage>
</organism>
<dbReference type="VEuPathDB" id="FungiDB:ATEG_06434"/>
<dbReference type="OrthoDB" id="5150140at2759"/>
<evidence type="ECO:0000313" key="1">
    <source>
        <dbReference type="EMBL" id="EAU32978.1"/>
    </source>
</evidence>
<gene>
    <name evidence="1" type="ORF">ATEG_06434</name>
</gene>
<dbReference type="OMA" id="RWRVNAL"/>
<dbReference type="STRING" id="341663.Q0CIQ0"/>
<dbReference type="Proteomes" id="UP000007963">
    <property type="component" value="Unassembled WGS sequence"/>
</dbReference>
<accession>Q0CIQ0</accession>
<dbReference type="GeneID" id="4322346"/>
<dbReference type="EMBL" id="CH476602">
    <property type="protein sequence ID" value="EAU32978.1"/>
    <property type="molecule type" value="Genomic_DNA"/>
</dbReference>
<dbReference type="RefSeq" id="XP_001215612.1">
    <property type="nucleotide sequence ID" value="XM_001215612.1"/>
</dbReference>
<dbReference type="eggNOG" id="ENOG502SN6T">
    <property type="taxonomic scope" value="Eukaryota"/>
</dbReference>
<evidence type="ECO:0000313" key="2">
    <source>
        <dbReference type="Proteomes" id="UP000007963"/>
    </source>
</evidence>
<protein>
    <submittedName>
        <fullName evidence="1">Uncharacterized protein</fullName>
    </submittedName>
</protein>
<dbReference type="AlphaFoldDB" id="Q0CIQ0"/>
<dbReference type="HOGENOM" id="CLU_091789_1_0_1"/>
<name>Q0CIQ0_ASPTN</name>